<dbReference type="Proteomes" id="UP000008148">
    <property type="component" value="Chromosome"/>
</dbReference>
<dbReference type="AlphaFoldDB" id="A8AKP6"/>
<evidence type="ECO:0000313" key="2">
    <source>
        <dbReference type="Proteomes" id="UP000008148"/>
    </source>
</evidence>
<keyword evidence="2" id="KW-1185">Reference proteome</keyword>
<accession>A8AKP6</accession>
<name>A8AKP6_CITK8</name>
<organism evidence="1 2">
    <name type="scientific">Citrobacter koseri (strain ATCC BAA-895 / CDC 4225-83 / SGSC4696)</name>
    <dbReference type="NCBI Taxonomy" id="290338"/>
    <lineage>
        <taxon>Bacteria</taxon>
        <taxon>Pseudomonadati</taxon>
        <taxon>Pseudomonadota</taxon>
        <taxon>Gammaproteobacteria</taxon>
        <taxon>Enterobacterales</taxon>
        <taxon>Enterobacteriaceae</taxon>
        <taxon>Citrobacter</taxon>
    </lineage>
</organism>
<dbReference type="KEGG" id="cko:CKO_02954"/>
<dbReference type="EMBL" id="CP000822">
    <property type="protein sequence ID" value="ABV14059.1"/>
    <property type="molecule type" value="Genomic_DNA"/>
</dbReference>
<dbReference type="HOGENOM" id="CLU_215259_0_0_6"/>
<reference evidence="1 2" key="1">
    <citation type="submission" date="2007-08" db="EMBL/GenBank/DDBJ databases">
        <authorList>
            <consortium name="The Citrobacter koseri Genome Sequencing Project"/>
            <person name="McClelland M."/>
            <person name="Sanderson E.K."/>
            <person name="Porwollik S."/>
            <person name="Spieth J."/>
            <person name="Clifton W.S."/>
            <person name="Latreille P."/>
            <person name="Courtney L."/>
            <person name="Wang C."/>
            <person name="Pepin K."/>
            <person name="Bhonagiri V."/>
            <person name="Nash W."/>
            <person name="Johnson M."/>
            <person name="Thiruvilangam P."/>
            <person name="Wilson R."/>
        </authorList>
    </citation>
    <scope>NUCLEOTIDE SEQUENCE [LARGE SCALE GENOMIC DNA]</scope>
    <source>
        <strain evidence="2">ATCC BAA-895 / CDC 4225-83 / SGSC4696</strain>
    </source>
</reference>
<gene>
    <name evidence="1" type="ordered locus">CKO_02954</name>
</gene>
<protein>
    <submittedName>
        <fullName evidence="1">Uncharacterized protein</fullName>
    </submittedName>
</protein>
<sequence length="50" mass="5503">MPTTRAQSMKFCCAGSASVAAVSDNFITAIINHPFLKIFLICHKTFIAER</sequence>
<evidence type="ECO:0000313" key="1">
    <source>
        <dbReference type="EMBL" id="ABV14059.1"/>
    </source>
</evidence>
<dbReference type="STRING" id="290338.CKO_02954"/>
<proteinExistence type="predicted"/>